<evidence type="ECO:0000313" key="9">
    <source>
        <dbReference type="Proteomes" id="UP000295197"/>
    </source>
</evidence>
<feature type="transmembrane region" description="Helical" evidence="6">
    <location>
        <begin position="25"/>
        <end position="44"/>
    </location>
</feature>
<dbReference type="PANTHER" id="PTHR33751:SF1">
    <property type="entry name" value="CBB3-TYPE CYTOCHROME C OXIDASE SUBUNIT FIXP"/>
    <property type="match status" value="1"/>
</dbReference>
<keyword evidence="6" id="KW-1133">Transmembrane helix</keyword>
<dbReference type="InterPro" id="IPR036909">
    <property type="entry name" value="Cyt_c-like_dom_sf"/>
</dbReference>
<evidence type="ECO:0000259" key="7">
    <source>
        <dbReference type="PROSITE" id="PS51007"/>
    </source>
</evidence>
<keyword evidence="9" id="KW-1185">Reference proteome</keyword>
<evidence type="ECO:0000256" key="5">
    <source>
        <dbReference type="SAM" id="MobiDB-lite"/>
    </source>
</evidence>
<dbReference type="AlphaFoldDB" id="A0A4R3VYT1"/>
<gene>
    <name evidence="8" type="ORF">EDC17_101953</name>
</gene>
<feature type="domain" description="Cytochrome c" evidence="7">
    <location>
        <begin position="180"/>
        <end position="259"/>
    </location>
</feature>
<feature type="region of interest" description="Disordered" evidence="5">
    <location>
        <begin position="266"/>
        <end position="290"/>
    </location>
</feature>
<dbReference type="Pfam" id="PF13442">
    <property type="entry name" value="Cytochrome_CBB3"/>
    <property type="match status" value="1"/>
</dbReference>
<evidence type="ECO:0000313" key="8">
    <source>
        <dbReference type="EMBL" id="TCV13697.1"/>
    </source>
</evidence>
<proteinExistence type="predicted"/>
<evidence type="ECO:0000256" key="2">
    <source>
        <dbReference type="ARBA" id="ARBA00022723"/>
    </source>
</evidence>
<keyword evidence="6" id="KW-0812">Transmembrane</keyword>
<dbReference type="GO" id="GO:0046872">
    <property type="term" value="F:metal ion binding"/>
    <property type="evidence" value="ECO:0007669"/>
    <property type="project" value="UniProtKB-KW"/>
</dbReference>
<evidence type="ECO:0000256" key="3">
    <source>
        <dbReference type="ARBA" id="ARBA00023004"/>
    </source>
</evidence>
<keyword evidence="1 4" id="KW-0349">Heme</keyword>
<name>A0A4R3VYT1_9SPHI</name>
<reference evidence="8 9" key="1">
    <citation type="submission" date="2019-03" db="EMBL/GenBank/DDBJ databases">
        <title>Genomic Encyclopedia of Type Strains, Phase IV (KMG-IV): sequencing the most valuable type-strain genomes for metagenomic binning, comparative biology and taxonomic classification.</title>
        <authorList>
            <person name="Goeker M."/>
        </authorList>
    </citation>
    <scope>NUCLEOTIDE SEQUENCE [LARGE SCALE GENOMIC DNA]</scope>
    <source>
        <strain evidence="8 9">DSM 22362</strain>
    </source>
</reference>
<dbReference type="OrthoDB" id="9811281at2"/>
<dbReference type="Gene3D" id="6.10.280.130">
    <property type="match status" value="1"/>
</dbReference>
<organism evidence="8 9">
    <name type="scientific">Sphingobacterium alimentarium</name>
    <dbReference type="NCBI Taxonomy" id="797292"/>
    <lineage>
        <taxon>Bacteria</taxon>
        <taxon>Pseudomonadati</taxon>
        <taxon>Bacteroidota</taxon>
        <taxon>Sphingobacteriia</taxon>
        <taxon>Sphingobacteriales</taxon>
        <taxon>Sphingobacteriaceae</taxon>
        <taxon>Sphingobacterium</taxon>
    </lineage>
</organism>
<dbReference type="Gene3D" id="1.10.760.10">
    <property type="entry name" value="Cytochrome c-like domain"/>
    <property type="match status" value="1"/>
</dbReference>
<feature type="compositionally biased region" description="Acidic residues" evidence="5">
    <location>
        <begin position="281"/>
        <end position="290"/>
    </location>
</feature>
<evidence type="ECO:0000256" key="6">
    <source>
        <dbReference type="SAM" id="Phobius"/>
    </source>
</evidence>
<dbReference type="GO" id="GO:0020037">
    <property type="term" value="F:heme binding"/>
    <property type="evidence" value="ECO:0007669"/>
    <property type="project" value="InterPro"/>
</dbReference>
<sequence>MVNGAEAVAEVSQWKLGTVNLYSDILVITLIVVMIALLFAALVVNKAMKSILSVTMPEVVKKEQEEKQAKAAQRKLNRAAAWNKLLGVRPMEEEKDLMIDHSYDGIVELDNPIPVWFNALFYGSIIFGFIYLLVYHVFGWGMNQDQEYLHELSVAEKAKQEYLAQAANLVDESTVEYNAALAPAGKAIFTANCAACHGANGEGTIGPNLTDRFWIHGGEVKDIFKTVKYGVPEKGMVPWEQTLTPGQIAEVSSYIISLRDTKPANAKAAEGVEVQSYEAEGSSDPEEEVK</sequence>
<dbReference type="InterPro" id="IPR050597">
    <property type="entry name" value="Cytochrome_c_Oxidase_Subunit"/>
</dbReference>
<keyword evidence="3 4" id="KW-0408">Iron</keyword>
<dbReference type="EMBL" id="SMBZ01000019">
    <property type="protein sequence ID" value="TCV13697.1"/>
    <property type="molecule type" value="Genomic_DNA"/>
</dbReference>
<evidence type="ECO:0000256" key="4">
    <source>
        <dbReference type="PROSITE-ProRule" id="PRU00433"/>
    </source>
</evidence>
<dbReference type="PANTHER" id="PTHR33751">
    <property type="entry name" value="CBB3-TYPE CYTOCHROME C OXIDASE SUBUNIT FIXP"/>
    <property type="match status" value="1"/>
</dbReference>
<dbReference type="Proteomes" id="UP000295197">
    <property type="component" value="Unassembled WGS sequence"/>
</dbReference>
<dbReference type="InterPro" id="IPR009056">
    <property type="entry name" value="Cyt_c-like_dom"/>
</dbReference>
<dbReference type="InterPro" id="IPR038414">
    <property type="entry name" value="CcoP_N_sf"/>
</dbReference>
<dbReference type="InterPro" id="IPR032858">
    <property type="entry name" value="CcoP_N"/>
</dbReference>
<feature type="transmembrane region" description="Helical" evidence="6">
    <location>
        <begin position="119"/>
        <end position="138"/>
    </location>
</feature>
<keyword evidence="2 4" id="KW-0479">Metal-binding</keyword>
<dbReference type="GO" id="GO:0009055">
    <property type="term" value="F:electron transfer activity"/>
    <property type="evidence" value="ECO:0007669"/>
    <property type="project" value="InterPro"/>
</dbReference>
<evidence type="ECO:0000256" key="1">
    <source>
        <dbReference type="ARBA" id="ARBA00022617"/>
    </source>
</evidence>
<comment type="caution">
    <text evidence="8">The sequence shown here is derived from an EMBL/GenBank/DDBJ whole genome shotgun (WGS) entry which is preliminary data.</text>
</comment>
<dbReference type="PROSITE" id="PS51007">
    <property type="entry name" value="CYTC"/>
    <property type="match status" value="1"/>
</dbReference>
<protein>
    <submittedName>
        <fullName evidence="8">Cytochrome c oxidase cbb3-type subunit 3</fullName>
    </submittedName>
</protein>
<accession>A0A4R3VYT1</accession>
<dbReference type="Pfam" id="PF14715">
    <property type="entry name" value="FixP_N"/>
    <property type="match status" value="1"/>
</dbReference>
<keyword evidence="6" id="KW-0472">Membrane</keyword>
<dbReference type="SUPFAM" id="SSF46626">
    <property type="entry name" value="Cytochrome c"/>
    <property type="match status" value="1"/>
</dbReference>